<accession>A0A1Y5F5L5</accession>
<evidence type="ECO:0000313" key="1">
    <source>
        <dbReference type="EMBL" id="OUR96186.1"/>
    </source>
</evidence>
<comment type="caution">
    <text evidence="1">The sequence shown here is derived from an EMBL/GenBank/DDBJ whole genome shotgun (WGS) entry which is preliminary data.</text>
</comment>
<dbReference type="EMBL" id="MAAO01000006">
    <property type="protein sequence ID" value="OUR96186.1"/>
    <property type="molecule type" value="Genomic_DNA"/>
</dbReference>
<evidence type="ECO:0000313" key="2">
    <source>
        <dbReference type="Proteomes" id="UP000196531"/>
    </source>
</evidence>
<gene>
    <name evidence="1" type="ORF">A9Q84_07445</name>
</gene>
<reference evidence="2" key="1">
    <citation type="journal article" date="2017" name="Proc. Natl. Acad. Sci. U.S.A.">
        <title>Simulation of Deepwater Horizon oil plume reveals substrate specialization within a complex community of hydrocarbon-degraders.</title>
        <authorList>
            <person name="Hu P."/>
            <person name="Dubinsky E.A."/>
            <person name="Probst A.J."/>
            <person name="Wang J."/>
            <person name="Sieber C.M.K."/>
            <person name="Tom L.M."/>
            <person name="Gardinali P."/>
            <person name="Banfield J.F."/>
            <person name="Atlas R.M."/>
            <person name="Andersen G.L."/>
        </authorList>
    </citation>
    <scope>NUCLEOTIDE SEQUENCE [LARGE SCALE GENOMIC DNA]</scope>
</reference>
<organism evidence="1 2">
    <name type="scientific">Halobacteriovorax marinus</name>
    <dbReference type="NCBI Taxonomy" id="97084"/>
    <lineage>
        <taxon>Bacteria</taxon>
        <taxon>Pseudomonadati</taxon>
        <taxon>Bdellovibrionota</taxon>
        <taxon>Bacteriovoracia</taxon>
        <taxon>Bacteriovoracales</taxon>
        <taxon>Halobacteriovoraceae</taxon>
        <taxon>Halobacteriovorax</taxon>
    </lineage>
</organism>
<dbReference type="SUPFAM" id="SSF56601">
    <property type="entry name" value="beta-lactamase/transpeptidase-like"/>
    <property type="match status" value="1"/>
</dbReference>
<sequence>MKEIKNFINLEMPNQHFDSIAVSVIDFENLSYETVEWHEGDFVNKSGKYYFDLASLTKPLTLATVYLLDPSKFSSDMTLLLNHRAGLTSGGRITPNTWREYIADFNILESPTLYSDYSALRAMLEIESVYAKDLYSICSYYWDEELLHWSDIVDPKRCPITGIRHRKVIQGIVHDDNAYYLKQKVSHAGLFGTIDGVSKSLLKLDKKNNLIKFMLDGFKNPVERFLHGWDTVTDLENTLAGRGCSAKTFGHLGFTGTSIWIDCDKKRGAVILTNATQNYWYDRVGLTKIRKEIGRLIWSS</sequence>
<protein>
    <submittedName>
        <fullName evidence="1">Uncharacterized protein</fullName>
    </submittedName>
</protein>
<dbReference type="Proteomes" id="UP000196531">
    <property type="component" value="Unassembled WGS sequence"/>
</dbReference>
<name>A0A1Y5F5L5_9BACT</name>
<dbReference type="InterPro" id="IPR012338">
    <property type="entry name" value="Beta-lactam/transpept-like"/>
</dbReference>
<proteinExistence type="predicted"/>
<dbReference type="AlphaFoldDB" id="A0A1Y5F5L5"/>
<dbReference type="Gene3D" id="3.40.710.10">
    <property type="entry name" value="DD-peptidase/beta-lactamase superfamily"/>
    <property type="match status" value="1"/>
</dbReference>